<keyword evidence="5 7" id="KW-0326">Glycosidase</keyword>
<reference evidence="7 9" key="1">
    <citation type="journal article" date="2016" name="Genome Announc.">
        <title>Complete Genome Sequence of the Amino Acid-Fermenting Clostridium propionicum X2 (DSM 1682).</title>
        <authorList>
            <person name="Poehlein A."/>
            <person name="Schlien K."/>
            <person name="Chowdhury N.P."/>
            <person name="Gottschalk G."/>
            <person name="Buckel W."/>
            <person name="Daniel R."/>
        </authorList>
    </citation>
    <scope>NUCLEOTIDE SEQUENCE [LARGE SCALE GENOMIC DNA]</scope>
    <source>
        <strain evidence="7 9">X2</strain>
    </source>
</reference>
<dbReference type="InterPro" id="IPR036962">
    <property type="entry name" value="Glyco_hydro_3_N_sf"/>
</dbReference>
<evidence type="ECO:0000259" key="6">
    <source>
        <dbReference type="Pfam" id="PF00933"/>
    </source>
</evidence>
<reference evidence="10" key="3">
    <citation type="submission" date="2016-11" db="EMBL/GenBank/DDBJ databases">
        <authorList>
            <person name="Jaros S."/>
            <person name="Januszkiewicz K."/>
            <person name="Wedrychowicz H."/>
        </authorList>
    </citation>
    <scope>NUCLEOTIDE SEQUENCE [LARGE SCALE GENOMIC DNA]</scope>
    <source>
        <strain evidence="10">DSM 1682</strain>
    </source>
</reference>
<dbReference type="SUPFAM" id="SSF51445">
    <property type="entry name" value="(Trans)glycosidases"/>
    <property type="match status" value="1"/>
</dbReference>
<evidence type="ECO:0000256" key="5">
    <source>
        <dbReference type="ARBA" id="ARBA00023295"/>
    </source>
</evidence>
<dbReference type="PROSITE" id="PS51257">
    <property type="entry name" value="PROKAR_LIPOPROTEIN"/>
    <property type="match status" value="1"/>
</dbReference>
<gene>
    <name evidence="7" type="primary">nagZ</name>
    <name evidence="7" type="ORF">CPRO_04360</name>
    <name evidence="8" type="ORF">SAMN02745151_01819</name>
</gene>
<dbReference type="InterPro" id="IPR001764">
    <property type="entry name" value="Glyco_hydro_3_N"/>
</dbReference>
<keyword evidence="9" id="KW-1185">Reference proteome</keyword>
<protein>
    <recommendedName>
        <fullName evidence="3">beta-N-acetylhexosaminidase</fullName>
        <ecNumber evidence="3">3.2.1.52</ecNumber>
    </recommendedName>
</protein>
<keyword evidence="4 7" id="KW-0378">Hydrolase</keyword>
<dbReference type="InterPro" id="IPR017853">
    <property type="entry name" value="GH"/>
</dbReference>
<dbReference type="Proteomes" id="UP000184204">
    <property type="component" value="Unassembled WGS sequence"/>
</dbReference>
<dbReference type="PANTHER" id="PTHR30480">
    <property type="entry name" value="BETA-HEXOSAMINIDASE-RELATED"/>
    <property type="match status" value="1"/>
</dbReference>
<dbReference type="PANTHER" id="PTHR30480:SF13">
    <property type="entry name" value="BETA-HEXOSAMINIDASE"/>
    <property type="match status" value="1"/>
</dbReference>
<sequence>MKRWIAGILIAVMCLGTGCGNKTEQEAPPTEVVKTAEEIKQEAIQEKMDTMTLEEKIGQLFMVDFRNNEDGSGMTVLSQSAAEKIKQYHVGGVILFAENLDTLEQTQKLTKDMQNAAETPLFIGVDEEGGLVSRLNKSNIPHETIPSAGEMTEPAQAEAAGKSIGETLAKIGVNVDFAPVADVNTNPDNPVIGMRAYSNEPNQAGEMVCAFLIGLQGTGVSGTVKHFPGHGDTAADSHKGEVFVSHDLERLKEVEFVPFAKAIASGVDFVMVGHIKTPNVTSDNLPATLSSQAVGFLRKDLGYNGVAITDAMNMQAISDYYGVGESAVMAISAGIDIVLMPADLGEAYEALLNGVQDGRIQEAQVEESLKRILSLKYDKGLL</sequence>
<dbReference type="Gene3D" id="3.20.20.300">
    <property type="entry name" value="Glycoside hydrolase, family 3, N-terminal domain"/>
    <property type="match status" value="1"/>
</dbReference>
<dbReference type="GO" id="GO:0005975">
    <property type="term" value="P:carbohydrate metabolic process"/>
    <property type="evidence" value="ECO:0007669"/>
    <property type="project" value="InterPro"/>
</dbReference>
<reference evidence="9" key="2">
    <citation type="submission" date="2016-01" db="EMBL/GenBank/DDBJ databases">
        <authorList>
            <person name="Poehlein A."/>
            <person name="Schlien K."/>
            <person name="Gottschalk G."/>
            <person name="Buckel W."/>
            <person name="Daniel R."/>
        </authorList>
    </citation>
    <scope>NUCLEOTIDE SEQUENCE [LARGE SCALE GENOMIC DNA]</scope>
    <source>
        <strain evidence="9">X2</strain>
    </source>
</reference>
<dbReference type="EC" id="3.2.1.52" evidence="3"/>
<dbReference type="KEGG" id="cpro:CPRO_04360"/>
<comment type="catalytic activity">
    <reaction evidence="1">
        <text>Hydrolysis of terminal non-reducing N-acetyl-D-hexosamine residues in N-acetyl-beta-D-hexosaminides.</text>
        <dbReference type="EC" id="3.2.1.52"/>
    </reaction>
</comment>
<dbReference type="GO" id="GO:0004563">
    <property type="term" value="F:beta-N-acetylhexosaminidase activity"/>
    <property type="evidence" value="ECO:0007669"/>
    <property type="project" value="UniProtKB-EC"/>
</dbReference>
<dbReference type="InterPro" id="IPR050226">
    <property type="entry name" value="NagZ_Beta-hexosaminidase"/>
</dbReference>
<dbReference type="Proteomes" id="UP000068026">
    <property type="component" value="Chromosome"/>
</dbReference>
<dbReference type="GO" id="GO:0009254">
    <property type="term" value="P:peptidoglycan turnover"/>
    <property type="evidence" value="ECO:0007669"/>
    <property type="project" value="TreeGrafter"/>
</dbReference>
<dbReference type="EMBL" id="CP014223">
    <property type="protein sequence ID" value="AMJ40045.1"/>
    <property type="molecule type" value="Genomic_DNA"/>
</dbReference>
<evidence type="ECO:0000313" key="8">
    <source>
        <dbReference type="EMBL" id="SHE79353.1"/>
    </source>
</evidence>
<evidence type="ECO:0000313" key="10">
    <source>
        <dbReference type="Proteomes" id="UP000184204"/>
    </source>
</evidence>
<dbReference type="AlphaFoldDB" id="A0A110A6T0"/>
<dbReference type="EMBL" id="FQUA01000007">
    <property type="protein sequence ID" value="SHE79353.1"/>
    <property type="molecule type" value="Genomic_DNA"/>
</dbReference>
<reference evidence="8" key="4">
    <citation type="submission" date="2016-11" db="EMBL/GenBank/DDBJ databases">
        <authorList>
            <person name="Varghese N."/>
            <person name="Submissions S."/>
        </authorList>
    </citation>
    <scope>NUCLEOTIDE SEQUENCE</scope>
    <source>
        <strain evidence="8">DSM 1682</strain>
    </source>
</reference>
<comment type="similarity">
    <text evidence="2">Belongs to the glycosyl hydrolase 3 family.</text>
</comment>
<name>A0A110A6T0_ANAPI</name>
<evidence type="ECO:0000313" key="7">
    <source>
        <dbReference type="EMBL" id="AMJ40045.1"/>
    </source>
</evidence>
<evidence type="ECO:0000256" key="2">
    <source>
        <dbReference type="ARBA" id="ARBA00005336"/>
    </source>
</evidence>
<evidence type="ECO:0000313" key="9">
    <source>
        <dbReference type="Proteomes" id="UP000068026"/>
    </source>
</evidence>
<evidence type="ECO:0000256" key="3">
    <source>
        <dbReference type="ARBA" id="ARBA00012663"/>
    </source>
</evidence>
<feature type="domain" description="Glycoside hydrolase family 3 N-terminal" evidence="6">
    <location>
        <begin position="52"/>
        <end position="375"/>
    </location>
</feature>
<organism evidence="8 10">
    <name type="scientific">Anaerotignum propionicum DSM 1682</name>
    <dbReference type="NCBI Taxonomy" id="991789"/>
    <lineage>
        <taxon>Bacteria</taxon>
        <taxon>Bacillati</taxon>
        <taxon>Bacillota</taxon>
        <taxon>Clostridia</taxon>
        <taxon>Lachnospirales</taxon>
        <taxon>Anaerotignaceae</taxon>
        <taxon>Anaerotignum</taxon>
    </lineage>
</organism>
<evidence type="ECO:0000256" key="4">
    <source>
        <dbReference type="ARBA" id="ARBA00022801"/>
    </source>
</evidence>
<dbReference type="Pfam" id="PF00933">
    <property type="entry name" value="Glyco_hydro_3"/>
    <property type="match status" value="1"/>
</dbReference>
<dbReference type="OrthoDB" id="9805821at2"/>
<accession>A0A110A6T0</accession>
<dbReference type="RefSeq" id="WP_066047355.1">
    <property type="nucleotide sequence ID" value="NZ_CP014223.1"/>
</dbReference>
<evidence type="ECO:0000256" key="1">
    <source>
        <dbReference type="ARBA" id="ARBA00001231"/>
    </source>
</evidence>
<proteinExistence type="inferred from homology"/>